<proteinExistence type="predicted"/>
<dbReference type="AlphaFoldDB" id="A0ABD3EUG6"/>
<organism evidence="1 2">
    <name type="scientific">Phytophthora oleae</name>
    <dbReference type="NCBI Taxonomy" id="2107226"/>
    <lineage>
        <taxon>Eukaryota</taxon>
        <taxon>Sar</taxon>
        <taxon>Stramenopiles</taxon>
        <taxon>Oomycota</taxon>
        <taxon>Peronosporomycetes</taxon>
        <taxon>Peronosporales</taxon>
        <taxon>Peronosporaceae</taxon>
        <taxon>Phytophthora</taxon>
    </lineage>
</organism>
<protein>
    <submittedName>
        <fullName evidence="1">Uncharacterized protein</fullName>
    </submittedName>
</protein>
<dbReference type="Proteomes" id="UP001632037">
    <property type="component" value="Unassembled WGS sequence"/>
</dbReference>
<dbReference type="EMBL" id="JBIMZQ010000057">
    <property type="protein sequence ID" value="KAL3658083.1"/>
    <property type="molecule type" value="Genomic_DNA"/>
</dbReference>
<evidence type="ECO:0000313" key="2">
    <source>
        <dbReference type="Proteomes" id="UP001632037"/>
    </source>
</evidence>
<keyword evidence="2" id="KW-1185">Reference proteome</keyword>
<sequence>MQVYDQRDFSTYANPILHKPDSVLYDAFATFTEDSTLYNYTLINGIAHSTSTPYSSSQSGDTATTVSCFDAESSKLPAINSIASAINDASASSSDIIACDTGKLFKVTLKALVSPCVHPNQALKCSERIWTSTWSSSKAPSTLWFLLEKSSYNVRKWQQRAP</sequence>
<evidence type="ECO:0000313" key="1">
    <source>
        <dbReference type="EMBL" id="KAL3658083.1"/>
    </source>
</evidence>
<comment type="caution">
    <text evidence="1">The sequence shown here is derived from an EMBL/GenBank/DDBJ whole genome shotgun (WGS) entry which is preliminary data.</text>
</comment>
<accession>A0ABD3EUG6</accession>
<name>A0ABD3EUG6_9STRA</name>
<gene>
    <name evidence="1" type="ORF">V7S43_016926</name>
</gene>
<reference evidence="1 2" key="1">
    <citation type="submission" date="2024-09" db="EMBL/GenBank/DDBJ databases">
        <title>Genome sequencing and assembly of Phytophthora oleae, isolate VK10A, causative agent of rot of olive drupes.</title>
        <authorList>
            <person name="Conti Taguali S."/>
            <person name="Riolo M."/>
            <person name="La Spada F."/>
            <person name="Cacciola S.O."/>
            <person name="Dionisio G."/>
        </authorList>
    </citation>
    <scope>NUCLEOTIDE SEQUENCE [LARGE SCALE GENOMIC DNA]</scope>
    <source>
        <strain evidence="1 2">VK10A</strain>
    </source>
</reference>